<dbReference type="Proteomes" id="UP001328107">
    <property type="component" value="Unassembled WGS sequence"/>
</dbReference>
<keyword evidence="2" id="KW-0812">Transmembrane</keyword>
<evidence type="ECO:0000313" key="4">
    <source>
        <dbReference type="Proteomes" id="UP001328107"/>
    </source>
</evidence>
<keyword evidence="2" id="KW-1133">Transmembrane helix</keyword>
<feature type="transmembrane region" description="Helical" evidence="2">
    <location>
        <begin position="12"/>
        <end position="34"/>
    </location>
</feature>
<protein>
    <submittedName>
        <fullName evidence="3">Uncharacterized protein</fullName>
    </submittedName>
</protein>
<feature type="region of interest" description="Disordered" evidence="1">
    <location>
        <begin position="78"/>
        <end position="102"/>
    </location>
</feature>
<sequence>PSQLHSTPPTCIHSPLMSVVLVLVLLPLSILSMIPPLGGEDDLFLSSFSEITPHHNQIISPTHQNVVPAAIQTDESSIPELNSSGKKGSRPLQVFHNGPPGFMPPKAVSKMREELTKDLDDNHFGFVTRKGRARVLGISRRRPDFTRRQLI</sequence>
<evidence type="ECO:0000313" key="3">
    <source>
        <dbReference type="EMBL" id="GMR36727.1"/>
    </source>
</evidence>
<organism evidence="3 4">
    <name type="scientific">Pristionchus mayeri</name>
    <dbReference type="NCBI Taxonomy" id="1317129"/>
    <lineage>
        <taxon>Eukaryota</taxon>
        <taxon>Metazoa</taxon>
        <taxon>Ecdysozoa</taxon>
        <taxon>Nematoda</taxon>
        <taxon>Chromadorea</taxon>
        <taxon>Rhabditida</taxon>
        <taxon>Rhabditina</taxon>
        <taxon>Diplogasteromorpha</taxon>
        <taxon>Diplogasteroidea</taxon>
        <taxon>Neodiplogasteridae</taxon>
        <taxon>Pristionchus</taxon>
    </lineage>
</organism>
<feature type="non-terminal residue" evidence="3">
    <location>
        <position position="1"/>
    </location>
</feature>
<comment type="caution">
    <text evidence="3">The sequence shown here is derived from an EMBL/GenBank/DDBJ whole genome shotgun (WGS) entry which is preliminary data.</text>
</comment>
<keyword evidence="4" id="KW-1185">Reference proteome</keyword>
<evidence type="ECO:0000256" key="2">
    <source>
        <dbReference type="SAM" id="Phobius"/>
    </source>
</evidence>
<name>A0AAN4Z8Z5_9BILA</name>
<keyword evidence="2" id="KW-0472">Membrane</keyword>
<evidence type="ECO:0000256" key="1">
    <source>
        <dbReference type="SAM" id="MobiDB-lite"/>
    </source>
</evidence>
<dbReference type="AlphaFoldDB" id="A0AAN4Z8Z5"/>
<reference evidence="4" key="1">
    <citation type="submission" date="2022-10" db="EMBL/GenBank/DDBJ databases">
        <title>Genome assembly of Pristionchus species.</title>
        <authorList>
            <person name="Yoshida K."/>
            <person name="Sommer R.J."/>
        </authorList>
    </citation>
    <scope>NUCLEOTIDE SEQUENCE [LARGE SCALE GENOMIC DNA]</scope>
    <source>
        <strain evidence="4">RS5460</strain>
    </source>
</reference>
<accession>A0AAN4Z8Z5</accession>
<dbReference type="EMBL" id="BTRK01000002">
    <property type="protein sequence ID" value="GMR36727.1"/>
    <property type="molecule type" value="Genomic_DNA"/>
</dbReference>
<gene>
    <name evidence="3" type="ORF">PMAYCL1PPCAC_06922</name>
</gene>
<proteinExistence type="predicted"/>